<protein>
    <submittedName>
        <fullName evidence="11">Glycosaminoglycan xylosylkinase homolog</fullName>
    </submittedName>
</protein>
<feature type="active site" evidence="6">
    <location>
        <position position="402"/>
    </location>
</feature>
<keyword evidence="3" id="KW-0333">Golgi apparatus</keyword>
<organism evidence="11">
    <name type="scientific">Cacopsylla melanoneura</name>
    <dbReference type="NCBI Taxonomy" id="428564"/>
    <lineage>
        <taxon>Eukaryota</taxon>
        <taxon>Metazoa</taxon>
        <taxon>Ecdysozoa</taxon>
        <taxon>Arthropoda</taxon>
        <taxon>Hexapoda</taxon>
        <taxon>Insecta</taxon>
        <taxon>Pterygota</taxon>
        <taxon>Neoptera</taxon>
        <taxon>Paraneoptera</taxon>
        <taxon>Hemiptera</taxon>
        <taxon>Sternorrhyncha</taxon>
        <taxon>Psylloidea</taxon>
        <taxon>Psyllidae</taxon>
        <taxon>Psyllinae</taxon>
        <taxon>Cacopsylla</taxon>
    </lineage>
</organism>
<feature type="domain" description="FAM20 C-terminal" evidence="10">
    <location>
        <begin position="448"/>
        <end position="547"/>
    </location>
</feature>
<sequence length="552" mass="64108">MTFLSSSKLKNKFLRYYKYYIYVILAILLLNVFFFVYDLSQASNKTIKPTASHFKTNTGIYEERKANKIDKNYVNNARRAWNKKYGHIENEVHQGILFELDNLDDYFLWETKSEFIQNKVQNLVNQIGQTRNKDPVTLTESHIKDLNSWLIHHNTNKTVNQTQPSSKYYMNLISQVSHLLCQARVVHTDLMTKGTQLKLMLTLETNHQTDEKSPVNVHPLAAINYVRHRPRRSQVRVVFKPKWYNNTETFPNIVDGKDRHYGEYIAFFLSLLLEMYTVPVVQLRSFTMHELLSTGSERFNGTLFEKDDQICVKGKCMYCTEENALCCSESGVVQGAVIVYMEQTQIAKVRNPYQRSYNSNKLKPWETSESYCHKQLIYQYDKQFLLDLVDLSVFDYLIQNGDRHHLDKVNLLVKRGDSHLNNNDVRTNEVNIGDKNDPPPSGLSKIDKYLLLDNGKSFGQPGQDSLDVLAPLYQCCIMRSRTYNKLVQLRGGLLTKTLKQLSKHSGCPLSSSESEEVLTEVQWRGLERRLSLIYATVNYCMRKHNGKTILVN</sequence>
<keyword evidence="9" id="KW-0472">Membrane</keyword>
<evidence type="ECO:0000256" key="6">
    <source>
        <dbReference type="PIRSR" id="PIRSR624869-1"/>
    </source>
</evidence>
<dbReference type="PANTHER" id="PTHR12450">
    <property type="entry name" value="DENTIN MATRIX PROTEIN 4 PROTEIN FAM20"/>
    <property type="match status" value="1"/>
</dbReference>
<feature type="binding site" evidence="8">
    <location>
        <position position="453"/>
    </location>
    <ligand>
        <name>Mn(2+)</name>
        <dbReference type="ChEBI" id="CHEBI:29035"/>
    </ligand>
</feature>
<keyword evidence="9" id="KW-1133">Transmembrane helix</keyword>
<evidence type="ECO:0000256" key="9">
    <source>
        <dbReference type="SAM" id="Phobius"/>
    </source>
</evidence>
<keyword evidence="11" id="KW-0418">Kinase</keyword>
<feature type="transmembrane region" description="Helical" evidence="9">
    <location>
        <begin position="20"/>
        <end position="37"/>
    </location>
</feature>
<keyword evidence="5" id="KW-0325">Glycoprotein</keyword>
<feature type="binding site" evidence="7">
    <location>
        <position position="453"/>
    </location>
    <ligand>
        <name>ATP</name>
        <dbReference type="ChEBI" id="CHEBI:30616"/>
    </ligand>
</feature>
<dbReference type="InterPro" id="IPR024869">
    <property type="entry name" value="FAM20"/>
</dbReference>
<evidence type="ECO:0000259" key="10">
    <source>
        <dbReference type="Pfam" id="PF06702"/>
    </source>
</evidence>
<evidence type="ECO:0000256" key="4">
    <source>
        <dbReference type="ARBA" id="ARBA00023157"/>
    </source>
</evidence>
<evidence type="ECO:0000256" key="1">
    <source>
        <dbReference type="ARBA" id="ARBA00004555"/>
    </source>
</evidence>
<evidence type="ECO:0000256" key="7">
    <source>
        <dbReference type="PIRSR" id="PIRSR624869-2"/>
    </source>
</evidence>
<evidence type="ECO:0000256" key="5">
    <source>
        <dbReference type="ARBA" id="ARBA00023180"/>
    </source>
</evidence>
<evidence type="ECO:0000256" key="3">
    <source>
        <dbReference type="ARBA" id="ARBA00023034"/>
    </source>
</evidence>
<dbReference type="GO" id="GO:0016301">
    <property type="term" value="F:kinase activity"/>
    <property type="evidence" value="ECO:0007669"/>
    <property type="project" value="UniProtKB-KW"/>
</dbReference>
<keyword evidence="9" id="KW-0812">Transmembrane</keyword>
<dbReference type="AlphaFoldDB" id="A0A8D8WSX1"/>
<name>A0A8D8WSX1_9HEMI</name>
<comment type="subcellular location">
    <subcellularLocation>
        <location evidence="1">Golgi apparatus</location>
    </subcellularLocation>
</comment>
<evidence type="ECO:0000256" key="2">
    <source>
        <dbReference type="ARBA" id="ARBA00006557"/>
    </source>
</evidence>
<keyword evidence="4" id="KW-1015">Disulfide bond</keyword>
<feature type="binding site" evidence="8">
    <location>
        <position position="258"/>
    </location>
    <ligand>
        <name>Mn(2+)</name>
        <dbReference type="ChEBI" id="CHEBI:29035"/>
    </ligand>
</feature>
<dbReference type="GO" id="GO:0005524">
    <property type="term" value="F:ATP binding"/>
    <property type="evidence" value="ECO:0007669"/>
    <property type="project" value="UniProtKB-KW"/>
</dbReference>
<keyword evidence="7" id="KW-0067">ATP-binding</keyword>
<feature type="binding site" evidence="7">
    <location>
        <position position="240"/>
    </location>
    <ligand>
        <name>ATP</name>
        <dbReference type="ChEBI" id="CHEBI:30616"/>
    </ligand>
</feature>
<dbReference type="Pfam" id="PF06702">
    <property type="entry name" value="Fam20C"/>
    <property type="match status" value="2"/>
</dbReference>
<dbReference type="EMBL" id="HBUF01225912">
    <property type="protein sequence ID" value="CAG6671353.1"/>
    <property type="molecule type" value="Transcribed_RNA"/>
</dbReference>
<keyword evidence="8" id="KW-0479">Metal-binding</keyword>
<dbReference type="InterPro" id="IPR009581">
    <property type="entry name" value="FAM20_C"/>
</dbReference>
<dbReference type="PANTHER" id="PTHR12450:SF14">
    <property type="entry name" value="GLYCOSAMINOGLYCAN XYLOSYLKINASE"/>
    <property type="match status" value="1"/>
</dbReference>
<reference evidence="11" key="1">
    <citation type="submission" date="2021-05" db="EMBL/GenBank/DDBJ databases">
        <authorList>
            <person name="Alioto T."/>
            <person name="Alioto T."/>
            <person name="Gomez Garrido J."/>
        </authorList>
    </citation>
    <scope>NUCLEOTIDE SEQUENCE</scope>
</reference>
<proteinExistence type="inferred from homology"/>
<keyword evidence="7" id="KW-0547">Nucleotide-binding</keyword>
<dbReference type="GO" id="GO:0016773">
    <property type="term" value="F:phosphotransferase activity, alcohol group as acceptor"/>
    <property type="evidence" value="ECO:0007669"/>
    <property type="project" value="TreeGrafter"/>
</dbReference>
<dbReference type="GO" id="GO:0005794">
    <property type="term" value="C:Golgi apparatus"/>
    <property type="evidence" value="ECO:0007669"/>
    <property type="project" value="UniProtKB-SubCell"/>
</dbReference>
<comment type="cofactor">
    <cofactor evidence="8">
        <name>Mn(2+)</name>
        <dbReference type="ChEBI" id="CHEBI:29035"/>
    </cofactor>
</comment>
<dbReference type="GO" id="GO:0046872">
    <property type="term" value="F:metal ion binding"/>
    <property type="evidence" value="ECO:0007669"/>
    <property type="project" value="UniProtKB-KW"/>
</dbReference>
<keyword evidence="8" id="KW-0464">Manganese</keyword>
<accession>A0A8D8WSX1</accession>
<evidence type="ECO:0000313" key="11">
    <source>
        <dbReference type="EMBL" id="CAG6671353.1"/>
    </source>
</evidence>
<feature type="domain" description="FAM20 C-terminal" evidence="10">
    <location>
        <begin position="307"/>
        <end position="410"/>
    </location>
</feature>
<evidence type="ECO:0000256" key="8">
    <source>
        <dbReference type="PIRSR" id="PIRSR624869-3"/>
    </source>
</evidence>
<comment type="similarity">
    <text evidence="2">Belongs to the FAM20 family.</text>
</comment>
<keyword evidence="11" id="KW-0808">Transferase</keyword>